<dbReference type="Pfam" id="PF14832">
    <property type="entry name" value="Tautomerase_3"/>
    <property type="match status" value="1"/>
</dbReference>
<gene>
    <name evidence="2" type="ORF">PENARI_c080G01159</name>
</gene>
<dbReference type="RefSeq" id="XP_022482452.1">
    <property type="nucleotide sequence ID" value="XM_022637689.1"/>
</dbReference>
<comment type="caution">
    <text evidence="2">The sequence shown here is derived from an EMBL/GenBank/DDBJ whole genome shotgun (WGS) entry which is preliminary data.</text>
</comment>
<feature type="domain" description="Tautomerase cis-CaaD-like" evidence="1">
    <location>
        <begin position="1"/>
        <end position="126"/>
    </location>
</feature>
<dbReference type="OrthoDB" id="2129288at2759"/>
<dbReference type="GeneID" id="34582423"/>
<evidence type="ECO:0000259" key="1">
    <source>
        <dbReference type="Pfam" id="PF14832"/>
    </source>
</evidence>
<sequence>MPFWLVFHPTGTFEDTGSKKALTEDITKIYTGIGLPAFYVVINFIKLSPGDIWVGAERKMDIPFIRIIAEHIAVRLDNEDHVYKYTCDAIENALKPHIADRGYDWEFHVDETERRLWRVNGIVPPPT</sequence>
<organism evidence="2 3">
    <name type="scientific">Penicillium arizonense</name>
    <dbReference type="NCBI Taxonomy" id="1835702"/>
    <lineage>
        <taxon>Eukaryota</taxon>
        <taxon>Fungi</taxon>
        <taxon>Dikarya</taxon>
        <taxon>Ascomycota</taxon>
        <taxon>Pezizomycotina</taxon>
        <taxon>Eurotiomycetes</taxon>
        <taxon>Eurotiomycetidae</taxon>
        <taxon>Eurotiales</taxon>
        <taxon>Aspergillaceae</taxon>
        <taxon>Penicillium</taxon>
    </lineage>
</organism>
<dbReference type="AlphaFoldDB" id="A0A1F5L1B0"/>
<dbReference type="Proteomes" id="UP000177622">
    <property type="component" value="Unassembled WGS sequence"/>
</dbReference>
<name>A0A1F5L1B0_PENAI</name>
<reference evidence="2 3" key="1">
    <citation type="journal article" date="2016" name="Sci. Rep.">
        <title>Penicillium arizonense, a new, genome sequenced fungal species, reveals a high chemical diversity in secreted metabolites.</title>
        <authorList>
            <person name="Grijseels S."/>
            <person name="Nielsen J.C."/>
            <person name="Randelovic M."/>
            <person name="Nielsen J."/>
            <person name="Nielsen K.F."/>
            <person name="Workman M."/>
            <person name="Frisvad J.C."/>
        </authorList>
    </citation>
    <scope>NUCLEOTIDE SEQUENCE [LARGE SCALE GENOMIC DNA]</scope>
    <source>
        <strain evidence="2 3">CBS 141311</strain>
    </source>
</reference>
<keyword evidence="3" id="KW-1185">Reference proteome</keyword>
<dbReference type="InterPro" id="IPR014347">
    <property type="entry name" value="Tautomerase/MIF_sf"/>
</dbReference>
<evidence type="ECO:0000313" key="2">
    <source>
        <dbReference type="EMBL" id="OGE46985.1"/>
    </source>
</evidence>
<proteinExistence type="predicted"/>
<dbReference type="InterPro" id="IPR028116">
    <property type="entry name" value="Cis-CaaD-like"/>
</dbReference>
<protein>
    <recommendedName>
        <fullName evidence="1">Tautomerase cis-CaaD-like domain-containing protein</fullName>
    </recommendedName>
</protein>
<evidence type="ECO:0000313" key="3">
    <source>
        <dbReference type="Proteomes" id="UP000177622"/>
    </source>
</evidence>
<accession>A0A1F5L1B0</accession>
<dbReference type="Gene3D" id="3.30.429.10">
    <property type="entry name" value="Macrophage Migration Inhibitory Factor"/>
    <property type="match status" value="1"/>
</dbReference>
<dbReference type="EMBL" id="LXJU01000080">
    <property type="protein sequence ID" value="OGE46985.1"/>
    <property type="molecule type" value="Genomic_DNA"/>
</dbReference>